<dbReference type="Proteomes" id="UP000194469">
    <property type="component" value="Unassembled WGS sequence"/>
</dbReference>
<dbReference type="GO" id="GO:0006508">
    <property type="term" value="P:proteolysis"/>
    <property type="evidence" value="ECO:0007669"/>
    <property type="project" value="InterPro"/>
</dbReference>
<keyword evidence="4" id="KW-0645">Protease</keyword>
<dbReference type="SUPFAM" id="SSF82171">
    <property type="entry name" value="DPP6 N-terminal domain-like"/>
    <property type="match status" value="1"/>
</dbReference>
<evidence type="ECO:0000256" key="1">
    <source>
        <dbReference type="ARBA" id="ARBA00022801"/>
    </source>
</evidence>
<reference evidence="5" key="1">
    <citation type="submission" date="2017-04" db="EMBL/GenBank/DDBJ databases">
        <authorList>
            <person name="Varghese N."/>
            <person name="Submissions S."/>
        </authorList>
    </citation>
    <scope>NUCLEOTIDE SEQUENCE [LARGE SCALE GENOMIC DNA]</scope>
    <source>
        <strain evidence="5">UI2</strain>
    </source>
</reference>
<evidence type="ECO:0000313" key="4">
    <source>
        <dbReference type="EMBL" id="SMQ78939.1"/>
    </source>
</evidence>
<dbReference type="GO" id="GO:0004252">
    <property type="term" value="F:serine-type endopeptidase activity"/>
    <property type="evidence" value="ECO:0007669"/>
    <property type="project" value="TreeGrafter"/>
</dbReference>
<evidence type="ECO:0000313" key="5">
    <source>
        <dbReference type="Proteomes" id="UP000194469"/>
    </source>
</evidence>
<dbReference type="EMBL" id="FXWL01000003">
    <property type="protein sequence ID" value="SMQ78939.1"/>
    <property type="molecule type" value="Genomic_DNA"/>
</dbReference>
<feature type="chain" id="PRO_5012193225" evidence="2">
    <location>
        <begin position="29"/>
        <end position="660"/>
    </location>
</feature>
<accession>A0A1Y6FYS8</accession>
<keyword evidence="4" id="KW-0031">Aminopeptidase</keyword>
<dbReference type="InterPro" id="IPR029058">
    <property type="entry name" value="AB_hydrolase_fold"/>
</dbReference>
<proteinExistence type="predicted"/>
<keyword evidence="2" id="KW-0732">Signal</keyword>
<evidence type="ECO:0000259" key="3">
    <source>
        <dbReference type="Pfam" id="PF00326"/>
    </source>
</evidence>
<dbReference type="Gene3D" id="3.40.50.1820">
    <property type="entry name" value="alpha/beta hydrolase"/>
    <property type="match status" value="1"/>
</dbReference>
<dbReference type="Pfam" id="PF00326">
    <property type="entry name" value="Peptidase_S9"/>
    <property type="match status" value="1"/>
</dbReference>
<dbReference type="PANTHER" id="PTHR42776:SF27">
    <property type="entry name" value="DIPEPTIDYL PEPTIDASE FAMILY MEMBER 6"/>
    <property type="match status" value="1"/>
</dbReference>
<dbReference type="SUPFAM" id="SSF53474">
    <property type="entry name" value="alpha/beta-Hydrolases"/>
    <property type="match status" value="1"/>
</dbReference>
<evidence type="ECO:0000256" key="2">
    <source>
        <dbReference type="SAM" id="SignalP"/>
    </source>
</evidence>
<sequence length="660" mass="71018">MISKRLMVRGISILTMQLFMLPVNAAHAEDVDLATRFGALESVLDVSLSPDGSQLAFIDQGANRKRQLYVVGTADAAEPRLILSSDGTSGDNLNWCGWVTNSRLACQTFVRDSVAGNILAATNIIAVDASGDNLRVLSKQRSSRSLYADFRGGSVIDWSSSDNGSLLMTRSYVPEASTGTHIASKAEGLGVDRVDTVNGRARKVESANRDAVYYLSDGRGNVRIMATQGYSSSIGQFEPVVRYSYRAADGGGWKYLAQRDVVTNEGFEPVAVDADANRVLGFQKIDGRQAVVAISLDGAAQTTVVYSHPEVDVDDIIRVGRNGRIVGVSFATDRRVAVMTDPAMAKMTAALSKALGESSIVVIDASADESRYIIRAEADTDPGVYYLFTPAAQELRPLLLSREPLSDLKLSRVKAIDYAAADGTRIPAYLTLPPSRADMKGLPAIVMPHGGPSARDEWGFDWLAQYFAQSGYAVIQPNYRGSAGYGDQWYENNGFQSWRTAVGDVADAGRWLISQGADSGKLSIVGWSYGGYAALQSGVLAPDLFRAIVAIAPVTDLAQLKDETSRDGGGRINAKFIGSGPHIREGSPAQNASLINAPVLMFHGALDQNVNIAQSRTMLRALENSGNRVELVEYSDLAHSLEASEARTDMLRKITAFLPH</sequence>
<keyword evidence="1" id="KW-0378">Hydrolase</keyword>
<protein>
    <submittedName>
        <fullName evidence="4">Dipeptidyl aminopeptidase/acylaminoacyl peptidase</fullName>
    </submittedName>
</protein>
<feature type="signal peptide" evidence="2">
    <location>
        <begin position="1"/>
        <end position="28"/>
    </location>
</feature>
<dbReference type="PANTHER" id="PTHR42776">
    <property type="entry name" value="SERINE PEPTIDASE S9 FAMILY MEMBER"/>
    <property type="match status" value="1"/>
</dbReference>
<feature type="domain" description="Peptidase S9 prolyl oligopeptidase catalytic" evidence="3">
    <location>
        <begin position="458"/>
        <end position="658"/>
    </location>
</feature>
<organism evidence="4 5">
    <name type="scientific">Sphingopyxis terrae subsp. ummariensis</name>
    <dbReference type="NCBI Taxonomy" id="429001"/>
    <lineage>
        <taxon>Bacteria</taxon>
        <taxon>Pseudomonadati</taxon>
        <taxon>Pseudomonadota</taxon>
        <taxon>Alphaproteobacteria</taxon>
        <taxon>Sphingomonadales</taxon>
        <taxon>Sphingomonadaceae</taxon>
        <taxon>Sphingopyxis</taxon>
    </lineage>
</organism>
<keyword evidence="5" id="KW-1185">Reference proteome</keyword>
<dbReference type="AlphaFoldDB" id="A0A1Y6FYS8"/>
<dbReference type="GO" id="GO:0004177">
    <property type="term" value="F:aminopeptidase activity"/>
    <property type="evidence" value="ECO:0007669"/>
    <property type="project" value="UniProtKB-KW"/>
</dbReference>
<gene>
    <name evidence="4" type="ORF">SAMN06295984_2946</name>
</gene>
<dbReference type="InterPro" id="IPR001375">
    <property type="entry name" value="Peptidase_S9_cat"/>
</dbReference>
<dbReference type="Gene3D" id="2.120.10.60">
    <property type="entry name" value="Tricorn protease N-terminal domain"/>
    <property type="match status" value="1"/>
</dbReference>
<name>A0A1Y6FYS8_9SPHN</name>